<proteinExistence type="predicted"/>
<name>A0A2R4CCM2_9BURK</name>
<sequence length="318" mass="33605">MAIDRLAPTAPTITERTSREPTGQQPRPGLPLPAAAGPAAPFALDPGLPAAVGAVLEAMDGHLLASAAPAALAGKAALDSLLADTGAMQPNQLFATRQLVWQTPDTSVLAASWQVMVRNYAEQRAALQQQAEGRRLPSGLFRSEQAGAVLQGGRVAPEVVAETEAWKFAVYAWGAEKLVLRVVTLAPDEDESPGRQGRRLAALRVALRLEVFLPDLGKVVVQMEPAPGGVLLDIGAAQQAAMQHMRALLPQIAVLANRCGITIGRARMMRELPAVAGNQPSGRQVAQLTPALFRTMAEVAVLLSQPLPADELFFEPRG</sequence>
<gene>
    <name evidence="2" type="ORF">C9I28_17920</name>
</gene>
<dbReference type="AlphaFoldDB" id="A0A2R4CCM2"/>
<organism evidence="2 3">
    <name type="scientific">Pseudoduganella armeniaca</name>
    <dbReference type="NCBI Taxonomy" id="2072590"/>
    <lineage>
        <taxon>Bacteria</taxon>
        <taxon>Pseudomonadati</taxon>
        <taxon>Pseudomonadota</taxon>
        <taxon>Betaproteobacteria</taxon>
        <taxon>Burkholderiales</taxon>
        <taxon>Oxalobacteraceae</taxon>
        <taxon>Telluria group</taxon>
        <taxon>Pseudoduganella</taxon>
    </lineage>
</organism>
<dbReference type="EMBL" id="CP028324">
    <property type="protein sequence ID" value="AVR97312.1"/>
    <property type="molecule type" value="Genomic_DNA"/>
</dbReference>
<evidence type="ECO:0000313" key="2">
    <source>
        <dbReference type="EMBL" id="AVR97312.1"/>
    </source>
</evidence>
<dbReference type="RefSeq" id="WP_107142657.1">
    <property type="nucleotide sequence ID" value="NZ_CP028324.1"/>
</dbReference>
<dbReference type="OrthoDB" id="7056260at2"/>
<keyword evidence="3" id="KW-1185">Reference proteome</keyword>
<reference evidence="2 3" key="1">
    <citation type="submission" date="2018-03" db="EMBL/GenBank/DDBJ databases">
        <title>Massilia armeniaca sp. nov., isolated from desert soil.</title>
        <authorList>
            <person name="Huang H."/>
            <person name="Ren M."/>
        </authorList>
    </citation>
    <scope>NUCLEOTIDE SEQUENCE [LARGE SCALE GENOMIC DNA]</scope>
    <source>
        <strain evidence="2 3">ZMN-3</strain>
    </source>
</reference>
<dbReference type="Proteomes" id="UP000240505">
    <property type="component" value="Chromosome"/>
</dbReference>
<protein>
    <recommendedName>
        <fullName evidence="4">Flagellar hook-length control protein FliK</fullName>
    </recommendedName>
</protein>
<accession>A0A2R4CCM2</accession>
<evidence type="ECO:0000313" key="3">
    <source>
        <dbReference type="Proteomes" id="UP000240505"/>
    </source>
</evidence>
<feature type="region of interest" description="Disordered" evidence="1">
    <location>
        <begin position="1"/>
        <end position="38"/>
    </location>
</feature>
<evidence type="ECO:0000256" key="1">
    <source>
        <dbReference type="SAM" id="MobiDB-lite"/>
    </source>
</evidence>
<dbReference type="KEGG" id="masz:C9I28_17920"/>
<feature type="compositionally biased region" description="Polar residues" evidence="1">
    <location>
        <begin position="11"/>
        <end position="25"/>
    </location>
</feature>
<evidence type="ECO:0008006" key="4">
    <source>
        <dbReference type="Google" id="ProtNLM"/>
    </source>
</evidence>